<sequence length="170" mass="18228">MRKTMITMTLATLLTACSTTSGTGPDIYTSGFDNSTLVEIAPHGAACTTACLGLGAQWNEAHGDEAFLIVANFMDLVAILDAQLNIDGKIVDLEPADLLTGQETSSGVRTSTKGFRTTLETIEALTKAKRVWLRIETPTGTREDRIIDASGDTKAYHAMKRFISAVKSVD</sequence>
<keyword evidence="1" id="KW-0732">Signal</keyword>
<dbReference type="AlphaFoldDB" id="A0AB39X7I3"/>
<protein>
    <submittedName>
        <fullName evidence="2">Uncharacterized protein</fullName>
    </submittedName>
</protein>
<organism evidence="2">
    <name type="scientific">Pseudidiomarina sp. PP-1MA</name>
    <dbReference type="NCBI Taxonomy" id="3237706"/>
    <lineage>
        <taxon>Bacteria</taxon>
        <taxon>Pseudomonadati</taxon>
        <taxon>Pseudomonadota</taxon>
        <taxon>Gammaproteobacteria</taxon>
        <taxon>Alteromonadales</taxon>
        <taxon>Idiomarinaceae</taxon>
        <taxon>Pseudidiomarina</taxon>
    </lineage>
</organism>
<dbReference type="EMBL" id="CP165718">
    <property type="protein sequence ID" value="XDV09370.1"/>
    <property type="molecule type" value="Genomic_DNA"/>
</dbReference>
<dbReference type="RefSeq" id="WP_369742834.1">
    <property type="nucleotide sequence ID" value="NZ_CP165718.1"/>
</dbReference>
<name>A0AB39X7I3_9GAMM</name>
<gene>
    <name evidence="2" type="ORF">AB8S08_11510</name>
</gene>
<feature type="chain" id="PRO_5044282830" evidence="1">
    <location>
        <begin position="22"/>
        <end position="170"/>
    </location>
</feature>
<proteinExistence type="predicted"/>
<evidence type="ECO:0000256" key="1">
    <source>
        <dbReference type="SAM" id="SignalP"/>
    </source>
</evidence>
<evidence type="ECO:0000313" key="2">
    <source>
        <dbReference type="EMBL" id="XDV09370.1"/>
    </source>
</evidence>
<dbReference type="PROSITE" id="PS51257">
    <property type="entry name" value="PROKAR_LIPOPROTEIN"/>
    <property type="match status" value="1"/>
</dbReference>
<reference evidence="2" key="1">
    <citation type="submission" date="2024-07" db="EMBL/GenBank/DDBJ databases">
        <title>Whole genome sequence of bacterial strains from algal surface.</title>
        <authorList>
            <person name="Kumar P."/>
        </authorList>
    </citation>
    <scope>NUCLEOTIDE SEQUENCE</scope>
    <source>
        <strain evidence="2">PP-1MA</strain>
    </source>
</reference>
<accession>A0AB39X7I3</accession>
<feature type="signal peptide" evidence="1">
    <location>
        <begin position="1"/>
        <end position="21"/>
    </location>
</feature>